<feature type="domain" description="LysM" evidence="3">
    <location>
        <begin position="95"/>
        <end position="146"/>
    </location>
</feature>
<dbReference type="Gene3D" id="3.10.350.10">
    <property type="entry name" value="LysM domain"/>
    <property type="match status" value="1"/>
</dbReference>
<dbReference type="PANTHER" id="PTHR34700:SF8">
    <property type="entry name" value="POTASSIUM BINDING PROTEIN KBP"/>
    <property type="match status" value="1"/>
</dbReference>
<sequence>MGILDFFGKKKDAPAPAGATETSAASPEALKGEIARHGLDASNVEIAVDGSTVTLSGSAATTAAAEKLALAVGNTQGVTRVVNNIVVGQTHAESRFYTVKSGDSLWAIAEQFYGHGQGSKYQQIFEANRPLLTDPNRIFPGQVLRIPDLAHPSAAAAAPSSGEWKPPQEIASAEKKGEEVVWKSPTT</sequence>
<evidence type="ECO:0000259" key="2">
    <source>
        <dbReference type="PROSITE" id="PS50914"/>
    </source>
</evidence>
<name>A0A1W6N1S8_9HYPH</name>
<dbReference type="InterPro" id="IPR052196">
    <property type="entry name" value="Bact_Kbp"/>
</dbReference>
<protein>
    <submittedName>
        <fullName evidence="4">Peptidoglycan-binding protein LysM</fullName>
    </submittedName>
</protein>
<evidence type="ECO:0000256" key="1">
    <source>
        <dbReference type="SAM" id="MobiDB-lite"/>
    </source>
</evidence>
<dbReference type="KEGG" id="mbry:B1812_18905"/>
<dbReference type="SMART" id="SM00257">
    <property type="entry name" value="LysM"/>
    <property type="match status" value="1"/>
</dbReference>
<evidence type="ECO:0000313" key="5">
    <source>
        <dbReference type="Proteomes" id="UP000193978"/>
    </source>
</evidence>
<dbReference type="RefSeq" id="WP_085773835.1">
    <property type="nucleotide sequence ID" value="NZ_AP027149.1"/>
</dbReference>
<dbReference type="InterPro" id="IPR018392">
    <property type="entry name" value="LysM"/>
</dbReference>
<dbReference type="Gene3D" id="3.30.1340.30">
    <property type="match status" value="1"/>
</dbReference>
<reference evidence="4 5" key="1">
    <citation type="submission" date="2017-02" db="EMBL/GenBank/DDBJ databases">
        <authorList>
            <person name="Peterson S.W."/>
        </authorList>
    </citation>
    <scope>NUCLEOTIDE SEQUENCE [LARGE SCALE GENOMIC DNA]</scope>
    <source>
        <strain evidence="4 5">S285</strain>
    </source>
</reference>
<feature type="domain" description="BON" evidence="2">
    <location>
        <begin position="21"/>
        <end position="89"/>
    </location>
</feature>
<dbReference type="PROSITE" id="PS50914">
    <property type="entry name" value="BON"/>
    <property type="match status" value="1"/>
</dbReference>
<proteinExistence type="predicted"/>
<gene>
    <name evidence="4" type="ORF">B1812_18905</name>
</gene>
<keyword evidence="5" id="KW-1185">Reference proteome</keyword>
<dbReference type="STRING" id="655015.B1812_18905"/>
<dbReference type="InterPro" id="IPR036779">
    <property type="entry name" value="LysM_dom_sf"/>
</dbReference>
<dbReference type="PROSITE" id="PS51782">
    <property type="entry name" value="LYSM"/>
    <property type="match status" value="1"/>
</dbReference>
<evidence type="ECO:0000259" key="3">
    <source>
        <dbReference type="PROSITE" id="PS51782"/>
    </source>
</evidence>
<dbReference type="InterPro" id="IPR007055">
    <property type="entry name" value="BON_dom"/>
</dbReference>
<dbReference type="SUPFAM" id="SSF54106">
    <property type="entry name" value="LysM domain"/>
    <property type="match status" value="1"/>
</dbReference>
<dbReference type="NCBIfam" id="NF008399">
    <property type="entry name" value="PRK11198.1"/>
    <property type="match status" value="1"/>
</dbReference>
<dbReference type="EMBL" id="CP019948">
    <property type="protein sequence ID" value="ARN83793.1"/>
    <property type="molecule type" value="Genomic_DNA"/>
</dbReference>
<evidence type="ECO:0000313" key="4">
    <source>
        <dbReference type="EMBL" id="ARN83793.1"/>
    </source>
</evidence>
<dbReference type="OrthoDB" id="370541at2"/>
<dbReference type="Pfam" id="PF04972">
    <property type="entry name" value="BON"/>
    <property type="match status" value="1"/>
</dbReference>
<feature type="region of interest" description="Disordered" evidence="1">
    <location>
        <begin position="154"/>
        <end position="187"/>
    </location>
</feature>
<dbReference type="Pfam" id="PF01476">
    <property type="entry name" value="LysM"/>
    <property type="match status" value="1"/>
</dbReference>
<feature type="compositionally biased region" description="Basic and acidic residues" evidence="1">
    <location>
        <begin position="172"/>
        <end position="181"/>
    </location>
</feature>
<dbReference type="PANTHER" id="PTHR34700">
    <property type="entry name" value="POTASSIUM BINDING PROTEIN KBP"/>
    <property type="match status" value="1"/>
</dbReference>
<dbReference type="Proteomes" id="UP000193978">
    <property type="component" value="Chromosome"/>
</dbReference>
<dbReference type="CDD" id="cd00118">
    <property type="entry name" value="LysM"/>
    <property type="match status" value="1"/>
</dbReference>
<dbReference type="AlphaFoldDB" id="A0A1W6N1S8"/>
<organism evidence="4 5">
    <name type="scientific">Methylocystis bryophila</name>
    <dbReference type="NCBI Taxonomy" id="655015"/>
    <lineage>
        <taxon>Bacteria</taxon>
        <taxon>Pseudomonadati</taxon>
        <taxon>Pseudomonadota</taxon>
        <taxon>Alphaproteobacteria</taxon>
        <taxon>Hyphomicrobiales</taxon>
        <taxon>Methylocystaceae</taxon>
        <taxon>Methylocystis</taxon>
    </lineage>
</organism>
<accession>A0A1W6N1S8</accession>